<dbReference type="InParanoid" id="A0A0D0AQH7"/>
<dbReference type="OrthoDB" id="2679234at2759"/>
<feature type="transmembrane region" description="Helical" evidence="1">
    <location>
        <begin position="63"/>
        <end position="85"/>
    </location>
</feature>
<dbReference type="EMBL" id="KN835200">
    <property type="protein sequence ID" value="KIK43976.1"/>
    <property type="molecule type" value="Genomic_DNA"/>
</dbReference>
<keyword evidence="1" id="KW-1133">Transmembrane helix</keyword>
<keyword evidence="1" id="KW-0472">Membrane</keyword>
<dbReference type="AlphaFoldDB" id="A0A0D0AQH7"/>
<accession>A0A0D0AQH7</accession>
<proteinExistence type="predicted"/>
<protein>
    <submittedName>
        <fullName evidence="2">Unplaced genomic scaffold CY34scaffold_69, whole genome shotgun sequence</fullName>
    </submittedName>
</protein>
<keyword evidence="3" id="KW-1185">Reference proteome</keyword>
<dbReference type="HOGENOM" id="CLU_1361218_0_0_1"/>
<sequence length="201" mass="21459">MEVRDHFACGVSAIRIMSRKKSGHLSLAASLSSTRVVDPTSAQTSKKFCGDKYMGFDGSLHPGLWSIPMMSLFLIASAILLPIVASAQHYCDSGITMCCTNTTTANTTAGAKILDAYSISESGLSGLIGYGCSIIKNTDNGSVLACINETACCTGQYYGYCCQLHCRCERLRAHELPPGKNLLFDVALLVQSVGLLLSRQS</sequence>
<evidence type="ECO:0000313" key="2">
    <source>
        <dbReference type="EMBL" id="KIK43976.1"/>
    </source>
</evidence>
<gene>
    <name evidence="2" type="ORF">CY34DRAFT_663749</name>
</gene>
<reference evidence="3" key="2">
    <citation type="submission" date="2015-01" db="EMBL/GenBank/DDBJ databases">
        <title>Evolutionary Origins and Diversification of the Mycorrhizal Mutualists.</title>
        <authorList>
            <consortium name="DOE Joint Genome Institute"/>
            <consortium name="Mycorrhizal Genomics Consortium"/>
            <person name="Kohler A."/>
            <person name="Kuo A."/>
            <person name="Nagy L.G."/>
            <person name="Floudas D."/>
            <person name="Copeland A."/>
            <person name="Barry K.W."/>
            <person name="Cichocki N."/>
            <person name="Veneault-Fourrey C."/>
            <person name="LaButti K."/>
            <person name="Lindquist E.A."/>
            <person name="Lipzen A."/>
            <person name="Lundell T."/>
            <person name="Morin E."/>
            <person name="Murat C."/>
            <person name="Riley R."/>
            <person name="Ohm R."/>
            <person name="Sun H."/>
            <person name="Tunlid A."/>
            <person name="Henrissat B."/>
            <person name="Grigoriev I.V."/>
            <person name="Hibbett D.S."/>
            <person name="Martin F."/>
        </authorList>
    </citation>
    <scope>NUCLEOTIDE SEQUENCE [LARGE SCALE GENOMIC DNA]</scope>
    <source>
        <strain evidence="3">UH-Slu-Lm8-n1</strain>
    </source>
</reference>
<reference evidence="2 3" key="1">
    <citation type="submission" date="2014-04" db="EMBL/GenBank/DDBJ databases">
        <authorList>
            <consortium name="DOE Joint Genome Institute"/>
            <person name="Kuo A."/>
            <person name="Ruytinx J."/>
            <person name="Rineau F."/>
            <person name="Colpaert J."/>
            <person name="Kohler A."/>
            <person name="Nagy L.G."/>
            <person name="Floudas D."/>
            <person name="Copeland A."/>
            <person name="Barry K.W."/>
            <person name="Cichocki N."/>
            <person name="Veneault-Fourrey C."/>
            <person name="LaButti K."/>
            <person name="Lindquist E.A."/>
            <person name="Lipzen A."/>
            <person name="Lundell T."/>
            <person name="Morin E."/>
            <person name="Murat C."/>
            <person name="Sun H."/>
            <person name="Tunlid A."/>
            <person name="Henrissat B."/>
            <person name="Grigoriev I.V."/>
            <person name="Hibbett D.S."/>
            <person name="Martin F."/>
            <person name="Nordberg H.P."/>
            <person name="Cantor M.N."/>
            <person name="Hua S.X."/>
        </authorList>
    </citation>
    <scope>NUCLEOTIDE SEQUENCE [LARGE SCALE GENOMIC DNA]</scope>
    <source>
        <strain evidence="2 3">UH-Slu-Lm8-n1</strain>
    </source>
</reference>
<name>A0A0D0AQH7_9AGAM</name>
<organism evidence="2 3">
    <name type="scientific">Suillus luteus UH-Slu-Lm8-n1</name>
    <dbReference type="NCBI Taxonomy" id="930992"/>
    <lineage>
        <taxon>Eukaryota</taxon>
        <taxon>Fungi</taxon>
        <taxon>Dikarya</taxon>
        <taxon>Basidiomycota</taxon>
        <taxon>Agaricomycotina</taxon>
        <taxon>Agaricomycetes</taxon>
        <taxon>Agaricomycetidae</taxon>
        <taxon>Boletales</taxon>
        <taxon>Suillineae</taxon>
        <taxon>Suillaceae</taxon>
        <taxon>Suillus</taxon>
    </lineage>
</organism>
<keyword evidence="1" id="KW-0812">Transmembrane</keyword>
<evidence type="ECO:0000313" key="3">
    <source>
        <dbReference type="Proteomes" id="UP000054485"/>
    </source>
</evidence>
<dbReference type="Proteomes" id="UP000054485">
    <property type="component" value="Unassembled WGS sequence"/>
</dbReference>
<evidence type="ECO:0000256" key="1">
    <source>
        <dbReference type="SAM" id="Phobius"/>
    </source>
</evidence>